<evidence type="ECO:0000313" key="1">
    <source>
        <dbReference type="EMBL" id="KEI71134.1"/>
    </source>
</evidence>
<dbReference type="Proteomes" id="UP000027997">
    <property type="component" value="Unassembled WGS sequence"/>
</dbReference>
<comment type="caution">
    <text evidence="1">The sequence shown here is derived from an EMBL/GenBank/DDBJ whole genome shotgun (WGS) entry which is preliminary data.</text>
</comment>
<reference evidence="1 2" key="1">
    <citation type="submission" date="2014-06" db="EMBL/GenBank/DDBJ databases">
        <title>Whole Genome Sequences of Three Symbiotic Endozoicomonas Bacteria.</title>
        <authorList>
            <person name="Neave M.J."/>
            <person name="Apprill A."/>
            <person name="Voolstra C.R."/>
        </authorList>
    </citation>
    <scope>NUCLEOTIDE SEQUENCE [LARGE SCALE GENOMIC DNA]</scope>
    <source>
        <strain evidence="1 2">DSM 22380</strain>
    </source>
</reference>
<dbReference type="STRING" id="305900.GV64_10595"/>
<dbReference type="RefSeq" id="WP_020582681.1">
    <property type="nucleotide sequence ID" value="NZ_JOJP01000001.1"/>
</dbReference>
<gene>
    <name evidence="1" type="ORF">GV64_10595</name>
</gene>
<accession>A0A081KAF8</accession>
<keyword evidence="2" id="KW-1185">Reference proteome</keyword>
<dbReference type="EMBL" id="JOJP01000001">
    <property type="protein sequence ID" value="KEI71134.1"/>
    <property type="molecule type" value="Genomic_DNA"/>
</dbReference>
<sequence length="132" mass="14866">MGISNDEIKSYLSQQDSLAEPIKTVIGYLKAFIKLQSFPLAEIDSFLTNPLGFLKGNEVYLTFFVGEKIVIIQLIPVINTNREVTEFIIATNSQEMNTLPAEDIGVLVEKVAELKKFSSGYEKVIAFMRPFR</sequence>
<evidence type="ECO:0000313" key="2">
    <source>
        <dbReference type="Proteomes" id="UP000027997"/>
    </source>
</evidence>
<dbReference type="AlphaFoldDB" id="A0A081KAF8"/>
<organism evidence="1 2">
    <name type="scientific">Endozoicomonas elysicola</name>
    <dbReference type="NCBI Taxonomy" id="305900"/>
    <lineage>
        <taxon>Bacteria</taxon>
        <taxon>Pseudomonadati</taxon>
        <taxon>Pseudomonadota</taxon>
        <taxon>Gammaproteobacteria</taxon>
        <taxon>Oceanospirillales</taxon>
        <taxon>Endozoicomonadaceae</taxon>
        <taxon>Endozoicomonas</taxon>
    </lineage>
</organism>
<name>A0A081KAF8_9GAMM</name>
<proteinExistence type="predicted"/>
<protein>
    <submittedName>
        <fullName evidence="1">Uncharacterized protein</fullName>
    </submittedName>
</protein>